<dbReference type="OrthoDB" id="4865422at2759"/>
<gene>
    <name evidence="1" type="ORF">IF1G_10230</name>
</gene>
<keyword evidence="2" id="KW-1185">Reference proteome</keyword>
<accession>A0A545UNF5</accession>
<dbReference type="AlphaFoldDB" id="A0A545UNF5"/>
<comment type="caution">
    <text evidence="1">The sequence shown here is derived from an EMBL/GenBank/DDBJ whole genome shotgun (WGS) entry which is preliminary data.</text>
</comment>
<reference evidence="1 2" key="1">
    <citation type="journal article" date="2019" name="Appl. Microbiol. Biotechnol.">
        <title>Genome sequence of Isaria javanica and comparative genome analysis insights into family S53 peptidase evolution in fungal entomopathogens.</title>
        <authorList>
            <person name="Lin R."/>
            <person name="Zhang X."/>
            <person name="Xin B."/>
            <person name="Zou M."/>
            <person name="Gao Y."/>
            <person name="Qin F."/>
            <person name="Hu Q."/>
            <person name="Xie B."/>
            <person name="Cheng X."/>
        </authorList>
    </citation>
    <scope>NUCLEOTIDE SEQUENCE [LARGE SCALE GENOMIC DNA]</scope>
    <source>
        <strain evidence="1 2">IJ1G</strain>
    </source>
</reference>
<evidence type="ECO:0000313" key="2">
    <source>
        <dbReference type="Proteomes" id="UP000315783"/>
    </source>
</evidence>
<dbReference type="Proteomes" id="UP000315783">
    <property type="component" value="Unassembled WGS sequence"/>
</dbReference>
<protein>
    <submittedName>
        <fullName evidence="1">Uncharacterized protein</fullName>
    </submittedName>
</protein>
<proteinExistence type="predicted"/>
<evidence type="ECO:0000313" key="1">
    <source>
        <dbReference type="EMBL" id="TQV90995.1"/>
    </source>
</evidence>
<name>A0A545UNF5_9HYPO</name>
<sequence>MPKLPDKSELQLLNGLILEYLEERVLPHLTEAEREEFENGYKEHVKFRVSSESCRLVTSFKEDEWPESALDAILAQALCGREQMMKYEWFACMYELHGDRLDMAPRERHPEFAKTEAAIFGKTSRYEPHREAAKSNLTGRSTHDLLAALGAKIDEINDTEAKQHTELEDIFTALAVPYPGVKGVLCGVRNSFCGQSDRCAERTAFLRAISEYIAEAE</sequence>
<organism evidence="1 2">
    <name type="scientific">Cordyceps javanica</name>
    <dbReference type="NCBI Taxonomy" id="43265"/>
    <lineage>
        <taxon>Eukaryota</taxon>
        <taxon>Fungi</taxon>
        <taxon>Dikarya</taxon>
        <taxon>Ascomycota</taxon>
        <taxon>Pezizomycotina</taxon>
        <taxon>Sordariomycetes</taxon>
        <taxon>Hypocreomycetidae</taxon>
        <taxon>Hypocreales</taxon>
        <taxon>Cordycipitaceae</taxon>
        <taxon>Cordyceps</taxon>
    </lineage>
</organism>
<dbReference type="EMBL" id="SPUK01000021">
    <property type="protein sequence ID" value="TQV90995.1"/>
    <property type="molecule type" value="Genomic_DNA"/>
</dbReference>